<protein>
    <submittedName>
        <fullName evidence="7">Alpha/beta hydrolase fold</fullName>
    </submittedName>
</protein>
<reference evidence="7 8" key="1">
    <citation type="submission" date="2016-10" db="EMBL/GenBank/DDBJ databases">
        <authorList>
            <person name="de Groot N.N."/>
        </authorList>
    </citation>
    <scope>NUCLEOTIDE SEQUENCE [LARGE SCALE GENOMIC DNA]</scope>
    <source>
        <strain evidence="7 8">DSM 43067</strain>
    </source>
</reference>
<dbReference type="InParanoid" id="A0A1I5JKH6"/>
<dbReference type="Pfam" id="PF08386">
    <property type="entry name" value="Abhydrolase_4"/>
    <property type="match status" value="1"/>
</dbReference>
<dbReference type="SUPFAM" id="SSF53474">
    <property type="entry name" value="alpha/beta-Hydrolases"/>
    <property type="match status" value="1"/>
</dbReference>
<feature type="domain" description="AB hydrolase-1" evidence="5">
    <location>
        <begin position="102"/>
        <end position="319"/>
    </location>
</feature>
<evidence type="ECO:0000256" key="4">
    <source>
        <dbReference type="SAM" id="SignalP"/>
    </source>
</evidence>
<dbReference type="AlphaFoldDB" id="A0A1I5JKH6"/>
<feature type="domain" description="Peptidase S33 tripeptidyl aminopeptidase-like C-terminal" evidence="6">
    <location>
        <begin position="415"/>
        <end position="507"/>
    </location>
</feature>
<comment type="similarity">
    <text evidence="1">Belongs to the peptidase S33 family.</text>
</comment>
<gene>
    <name evidence="7" type="ORF">SAMN04489713_10931</name>
</gene>
<evidence type="ECO:0000256" key="2">
    <source>
        <dbReference type="ARBA" id="ARBA00022729"/>
    </source>
</evidence>
<organism evidence="7 8">
    <name type="scientific">Actinomadura madurae</name>
    <dbReference type="NCBI Taxonomy" id="1993"/>
    <lineage>
        <taxon>Bacteria</taxon>
        <taxon>Bacillati</taxon>
        <taxon>Actinomycetota</taxon>
        <taxon>Actinomycetes</taxon>
        <taxon>Streptosporangiales</taxon>
        <taxon>Thermomonosporaceae</taxon>
        <taxon>Actinomadura</taxon>
    </lineage>
</organism>
<evidence type="ECO:0000256" key="1">
    <source>
        <dbReference type="ARBA" id="ARBA00010088"/>
    </source>
</evidence>
<proteinExistence type="inferred from homology"/>
<feature type="chain" id="PRO_5010246038" evidence="4">
    <location>
        <begin position="30"/>
        <end position="520"/>
    </location>
</feature>
<dbReference type="Proteomes" id="UP000183413">
    <property type="component" value="Unassembled WGS sequence"/>
</dbReference>
<name>A0A1I5JKH6_9ACTN</name>
<dbReference type="PANTHER" id="PTHR43248:SF29">
    <property type="entry name" value="TRIPEPTIDYL AMINOPEPTIDASE"/>
    <property type="match status" value="1"/>
</dbReference>
<evidence type="ECO:0000313" key="7">
    <source>
        <dbReference type="EMBL" id="SFO73245.1"/>
    </source>
</evidence>
<evidence type="ECO:0000259" key="5">
    <source>
        <dbReference type="Pfam" id="PF00561"/>
    </source>
</evidence>
<dbReference type="Pfam" id="PF00561">
    <property type="entry name" value="Abhydrolase_1"/>
    <property type="match status" value="1"/>
</dbReference>
<evidence type="ECO:0000259" key="6">
    <source>
        <dbReference type="Pfam" id="PF08386"/>
    </source>
</evidence>
<dbReference type="EMBL" id="FOVH01000009">
    <property type="protein sequence ID" value="SFO73245.1"/>
    <property type="molecule type" value="Genomic_DNA"/>
</dbReference>
<dbReference type="GO" id="GO:0016787">
    <property type="term" value="F:hydrolase activity"/>
    <property type="evidence" value="ECO:0007669"/>
    <property type="project" value="UniProtKB-KW"/>
</dbReference>
<sequence length="520" mass="56277">MSVINALRAVGLIATAPLSLIFALPTAAASAPNDLARYSHQHLAWTRCRQGPGDQTGTKLDQAGAQCATVTVPLDYGDPGGRTIKVAMSRLKATDTAGRIGTMLLNSGGPAGTAIDMPPDWRTIMGSTGGKYDLVGMDPRFVGRSTPLDCGWPTGHWMRSPGLDRAAFDRSAAFARDLAHRCAQKAGDVLPHVTTRNTARDMDLIRQILGERKISYLGYSYGTYLGAVFSQMFPERIDRMVLDGAIDPRKFGPLLLADAAPANERALHAWAAWAAERDATYHLGSTRRAVLATIDQIIHASARQPLHIGAYQVDAHITPMVIVNALADDRSAPRTALAETVRVLHRAATRGHAEPTPELDEGLRFLLTGAESAYGSQQISIICGDVAGSRDPETYWHDIQRSRPHFPVSGPAVNNISPCAYWPEPPREQPTHIHNDTPALIVAATGDPRTIYQHGQALHRFMTRSRLLTLNDATIHAVYGNYGNTCVDGQVNRYLDTGILPAQDLSCANKAEAHNAWTTG</sequence>
<evidence type="ECO:0000313" key="8">
    <source>
        <dbReference type="Proteomes" id="UP000183413"/>
    </source>
</evidence>
<accession>A0A1I5JKH6</accession>
<dbReference type="Gene3D" id="3.40.50.1820">
    <property type="entry name" value="alpha/beta hydrolase"/>
    <property type="match status" value="1"/>
</dbReference>
<dbReference type="InterPro" id="IPR013595">
    <property type="entry name" value="Pept_S33_TAP-like_C"/>
</dbReference>
<dbReference type="InterPro" id="IPR000073">
    <property type="entry name" value="AB_hydrolase_1"/>
</dbReference>
<feature type="signal peptide" evidence="4">
    <location>
        <begin position="1"/>
        <end position="29"/>
    </location>
</feature>
<keyword evidence="3 7" id="KW-0378">Hydrolase</keyword>
<keyword evidence="2 4" id="KW-0732">Signal</keyword>
<dbReference type="eggNOG" id="COG0596">
    <property type="taxonomic scope" value="Bacteria"/>
</dbReference>
<dbReference type="STRING" id="1993.SAMN04489713_10931"/>
<dbReference type="InterPro" id="IPR029058">
    <property type="entry name" value="AB_hydrolase_fold"/>
</dbReference>
<evidence type="ECO:0000256" key="3">
    <source>
        <dbReference type="ARBA" id="ARBA00022801"/>
    </source>
</evidence>
<dbReference type="RefSeq" id="WP_075022299.1">
    <property type="nucleotide sequence ID" value="NZ_FOVH01000009.1"/>
</dbReference>
<keyword evidence="8" id="KW-1185">Reference proteome</keyword>
<dbReference type="PANTHER" id="PTHR43248">
    <property type="entry name" value="2-SUCCINYL-6-HYDROXY-2,4-CYCLOHEXADIENE-1-CARBOXYLATE SYNTHASE"/>
    <property type="match status" value="1"/>
</dbReference>
<dbReference type="InterPro" id="IPR051601">
    <property type="entry name" value="Serine_prot/Carboxylest_S33"/>
</dbReference>